<keyword evidence="1" id="KW-0808">Transferase</keyword>
<dbReference type="SUPFAM" id="SSF53335">
    <property type="entry name" value="S-adenosyl-L-methionine-dependent methyltransferases"/>
    <property type="match status" value="1"/>
</dbReference>
<comment type="caution">
    <text evidence="1">The sequence shown here is derived from an EMBL/GenBank/DDBJ whole genome shotgun (WGS) entry which is preliminary data.</text>
</comment>
<keyword evidence="2" id="KW-1185">Reference proteome</keyword>
<accession>A0A5B1M5T2</accession>
<dbReference type="InterPro" id="IPR029063">
    <property type="entry name" value="SAM-dependent_MTases_sf"/>
</dbReference>
<dbReference type="Proteomes" id="UP000324351">
    <property type="component" value="Unassembled WGS sequence"/>
</dbReference>
<reference evidence="1 2" key="1">
    <citation type="submission" date="2019-09" db="EMBL/GenBank/DDBJ databases">
        <title>Nocardioides panacisoli sp. nov., isolated from the soil of a ginseng field.</title>
        <authorList>
            <person name="Cho C."/>
        </authorList>
    </citation>
    <scope>NUCLEOTIDE SEQUENCE [LARGE SCALE GENOMIC DNA]</scope>
    <source>
        <strain evidence="1 2">BN140041</strain>
    </source>
</reference>
<gene>
    <name evidence="1" type="ORF">F0U47_08400</name>
</gene>
<sequence length="249" mass="28464">MAVNCPVCEGAMAHFDEAVVLGKHDATYHRCGTCGLVATRETPWLEEAYTSAIHDADAGLLRRARRYQRLAAAVIRFEGLKDGRFLDWAGGYGVFTQLMRDQGYDTWHHDDFATPVFARDYQDTGEGRYDLVTAFEVMEHLFDPRSELKSVAARTDRLLFTTETLPDPPPRVGDWWYYMPAVGQHITFHTVDSLRRLAEHLDYELTSNGSNWHLFHRGSIDVRTRALLSPKVSGAARRSRSSLYRLLRR</sequence>
<protein>
    <submittedName>
        <fullName evidence="1">Class I SAM-dependent methyltransferase</fullName>
    </submittedName>
</protein>
<proteinExistence type="predicted"/>
<dbReference type="AlphaFoldDB" id="A0A5B1M5T2"/>
<dbReference type="GO" id="GO:0032259">
    <property type="term" value="P:methylation"/>
    <property type="evidence" value="ECO:0007669"/>
    <property type="project" value="UniProtKB-KW"/>
</dbReference>
<dbReference type="EMBL" id="VUJW01000003">
    <property type="protein sequence ID" value="KAA1427479.1"/>
    <property type="molecule type" value="Genomic_DNA"/>
</dbReference>
<dbReference type="GO" id="GO:0008168">
    <property type="term" value="F:methyltransferase activity"/>
    <property type="evidence" value="ECO:0007669"/>
    <property type="project" value="UniProtKB-KW"/>
</dbReference>
<dbReference type="Pfam" id="PF13489">
    <property type="entry name" value="Methyltransf_23"/>
    <property type="match status" value="1"/>
</dbReference>
<evidence type="ECO:0000313" key="1">
    <source>
        <dbReference type="EMBL" id="KAA1427479.1"/>
    </source>
</evidence>
<reference evidence="1 2" key="2">
    <citation type="submission" date="2019-09" db="EMBL/GenBank/DDBJ databases">
        <authorList>
            <person name="Jin C."/>
        </authorList>
    </citation>
    <scope>NUCLEOTIDE SEQUENCE [LARGE SCALE GENOMIC DNA]</scope>
    <source>
        <strain evidence="1 2">BN140041</strain>
    </source>
</reference>
<dbReference type="Gene3D" id="3.40.50.150">
    <property type="entry name" value="Vaccinia Virus protein VP39"/>
    <property type="match status" value="1"/>
</dbReference>
<evidence type="ECO:0000313" key="2">
    <source>
        <dbReference type="Proteomes" id="UP000324351"/>
    </source>
</evidence>
<keyword evidence="1" id="KW-0489">Methyltransferase</keyword>
<organism evidence="1 2">
    <name type="scientific">Nocardioides antri</name>
    <dbReference type="NCBI Taxonomy" id="2607659"/>
    <lineage>
        <taxon>Bacteria</taxon>
        <taxon>Bacillati</taxon>
        <taxon>Actinomycetota</taxon>
        <taxon>Actinomycetes</taxon>
        <taxon>Propionibacteriales</taxon>
        <taxon>Nocardioidaceae</taxon>
        <taxon>Nocardioides</taxon>
    </lineage>
</organism>
<name>A0A5B1M5T2_9ACTN</name>
<dbReference type="RefSeq" id="WP_149749844.1">
    <property type="nucleotide sequence ID" value="NZ_VUJW01000003.1"/>
</dbReference>